<protein>
    <recommendedName>
        <fullName evidence="1">MULE transposase domain-containing protein</fullName>
    </recommendedName>
</protein>
<accession>A0A329SWL2</accession>
<dbReference type="OrthoDB" id="123699at2759"/>
<dbReference type="VEuPathDB" id="FungiDB:PC110_g2803"/>
<evidence type="ECO:0000259" key="1">
    <source>
        <dbReference type="Pfam" id="PF10551"/>
    </source>
</evidence>
<dbReference type="Proteomes" id="UP000760860">
    <property type="component" value="Unassembled WGS sequence"/>
</dbReference>
<dbReference type="EMBL" id="RCMK01000969">
    <property type="protein sequence ID" value="KAG2906165.1"/>
    <property type="molecule type" value="Genomic_DNA"/>
</dbReference>
<proteinExistence type="predicted"/>
<organism evidence="5 6">
    <name type="scientific">Phytophthora cactorum</name>
    <dbReference type="NCBI Taxonomy" id="29920"/>
    <lineage>
        <taxon>Eukaryota</taxon>
        <taxon>Sar</taxon>
        <taxon>Stramenopiles</taxon>
        <taxon>Oomycota</taxon>
        <taxon>Peronosporomycetes</taxon>
        <taxon>Peronosporales</taxon>
        <taxon>Peronosporaceae</taxon>
        <taxon>Phytophthora</taxon>
    </lineage>
</organism>
<reference evidence="5 6" key="1">
    <citation type="submission" date="2018-01" db="EMBL/GenBank/DDBJ databases">
        <title>Draft genome of the strawberry crown rot pathogen Phytophthora cactorum.</title>
        <authorList>
            <person name="Armitage A.D."/>
            <person name="Lysoe E."/>
            <person name="Nellist C.F."/>
            <person name="Harrison R.J."/>
            <person name="Brurberg M.B."/>
        </authorList>
    </citation>
    <scope>NUCLEOTIDE SEQUENCE [LARGE SCALE GENOMIC DNA]</scope>
    <source>
        <strain evidence="5 6">10300</strain>
    </source>
</reference>
<name>A0A329SWL2_9STRA</name>
<gene>
    <name evidence="5" type="ORF">PC110_g2803</name>
    <name evidence="2" type="ORF">PC115_g18476</name>
    <name evidence="3" type="ORF">PC117_g20576</name>
    <name evidence="4" type="ORF">PC129_g17059</name>
</gene>
<evidence type="ECO:0000313" key="5">
    <source>
        <dbReference type="EMBL" id="RAW40989.1"/>
    </source>
</evidence>
<dbReference type="EMBL" id="RCMV01000890">
    <property type="protein sequence ID" value="KAG3211977.1"/>
    <property type="molecule type" value="Genomic_DNA"/>
</dbReference>
<keyword evidence="6" id="KW-1185">Reference proteome</keyword>
<reference evidence="4" key="2">
    <citation type="submission" date="2018-05" db="EMBL/GenBank/DDBJ databases">
        <title>Effector identification in a new, highly contiguous assembly of the strawberry crown rot pathogen Phytophthora cactorum.</title>
        <authorList>
            <person name="Armitage A.D."/>
            <person name="Nellist C.F."/>
            <person name="Bates H."/>
            <person name="Vickerstaff R.J."/>
            <person name="Harrison R.J."/>
        </authorList>
    </citation>
    <scope>NUCLEOTIDE SEQUENCE</scope>
    <source>
        <strain evidence="2">4032</strain>
        <strain evidence="3">4040</strain>
        <strain evidence="4">P421</strain>
    </source>
</reference>
<dbReference type="Proteomes" id="UP000251314">
    <property type="component" value="Unassembled WGS sequence"/>
</dbReference>
<dbReference type="Pfam" id="PF10551">
    <property type="entry name" value="MULE"/>
    <property type="match status" value="1"/>
</dbReference>
<dbReference type="InterPro" id="IPR018289">
    <property type="entry name" value="MULE_transposase_dom"/>
</dbReference>
<feature type="domain" description="MULE transposase" evidence="1">
    <location>
        <begin position="88"/>
        <end position="190"/>
    </location>
</feature>
<dbReference type="Proteomes" id="UP000774804">
    <property type="component" value="Unassembled WGS sequence"/>
</dbReference>
<dbReference type="EMBL" id="MJFZ01000038">
    <property type="protein sequence ID" value="RAW40989.1"/>
    <property type="molecule type" value="Genomic_DNA"/>
</dbReference>
<evidence type="ECO:0000313" key="2">
    <source>
        <dbReference type="EMBL" id="KAG2893409.1"/>
    </source>
</evidence>
<evidence type="ECO:0000313" key="6">
    <source>
        <dbReference type="Proteomes" id="UP000251314"/>
    </source>
</evidence>
<comment type="caution">
    <text evidence="5">The sequence shown here is derived from an EMBL/GenBank/DDBJ whole genome shotgun (WGS) entry which is preliminary data.</text>
</comment>
<dbReference type="AlphaFoldDB" id="A0A329SWL2"/>
<sequence length="224" mass="25470">MKPARLRMGMARRYGISEAEMPTLRQVQWFISHYARKTLNRNDDHNGILDQIDQLAYGPQIPNKKFHLLLGLTTKRLLQNAACDPSFVFHMDATFKLNQVAYPVIVYGVSDRCRSLHLVALFVTSRRLEGLYMKALASLRKVFTAVIGQQLLVNYVKADAEAAQQNAANQGFGVDSDYAYLLCFYHVMAKVHEKLKDIPGSLCERMVADIYDLQFASSKVVYDE</sequence>
<dbReference type="EMBL" id="RCMI01000959">
    <property type="protein sequence ID" value="KAG2893409.1"/>
    <property type="molecule type" value="Genomic_DNA"/>
</dbReference>
<dbReference type="Proteomes" id="UP000736787">
    <property type="component" value="Unassembled WGS sequence"/>
</dbReference>
<evidence type="ECO:0000313" key="3">
    <source>
        <dbReference type="EMBL" id="KAG2906165.1"/>
    </source>
</evidence>
<evidence type="ECO:0000313" key="4">
    <source>
        <dbReference type="EMBL" id="KAG3211977.1"/>
    </source>
</evidence>